<sequence>MSSAIKNIKEPVNVEAFEEIYNKHSDKMICSKQDISNVASAINYFEKKKMNVSLVPMPVQQNDGIKMTYAFIMPIDKKIVKKNKKSISNNKYILFNSWYTKTKLAGWPTSPAMWNSMKEIPQVKSFIGLFDYMEKLGKVLKKEVAATIADQNNLEKNEVDQTCQQQNENGEEKEEVIKAKKTQQEQQIELFNIKRAELYAEFYRVLNAAFHHNSAPQSSSVYDIKLPKTININGHYEKPEFEKLTRSLVQNAVETFKTLLQSITDADPAAVAIKSTKPAKSASGSTNSRKRKNSHFTGNNKHQKISKIRRDSYRMVNDDNDESQMSSS</sequence>
<dbReference type="EMBL" id="MK746083">
    <property type="protein sequence ID" value="QED40553.1"/>
    <property type="molecule type" value="Genomic_DNA"/>
</dbReference>
<feature type="region of interest" description="Disordered" evidence="1">
    <location>
        <begin position="274"/>
        <end position="328"/>
    </location>
</feature>
<dbReference type="KEGG" id="vg:80541239"/>
<accession>A0A5B8YS68</accession>
<dbReference type="InterPro" id="IPR007975">
    <property type="entry name" value="Baculo_pp39"/>
</dbReference>
<dbReference type="GeneID" id="80541239"/>
<dbReference type="RefSeq" id="YP_010802469.1">
    <property type="nucleotide sequence ID" value="NC_077025.1"/>
</dbReference>
<keyword evidence="3" id="KW-1185">Reference proteome</keyword>
<reference evidence="2" key="1">
    <citation type="journal article" date="2019" name="Viruses">
        <title>A Novel Alphabaculovirus from the Soybean Looper, Chrysodeixis includens, that Produces Tetrahedral Occlusion Bodies and Encodes Two Copies of he65.</title>
        <authorList>
            <person name="Harrison R.L."/>
            <person name="Rowley D.L."/>
            <person name="Popham H.J.R."/>
        </authorList>
    </citation>
    <scope>NUCLEOTIDE SEQUENCE</scope>
    <source>
        <strain evidence="2">ChinNPV-1</strain>
    </source>
</reference>
<evidence type="ECO:0000256" key="1">
    <source>
        <dbReference type="SAM" id="MobiDB-lite"/>
    </source>
</evidence>
<dbReference type="Pfam" id="PF05311">
    <property type="entry name" value="Baculo_PP31"/>
    <property type="match status" value="1"/>
</dbReference>
<proteinExistence type="predicted"/>
<evidence type="ECO:0000313" key="2">
    <source>
        <dbReference type="EMBL" id="QED40553.1"/>
    </source>
</evidence>
<organism evidence="2 3">
    <name type="scientific">Chrysodeixis includens nucleopolyhedrovirus</name>
    <dbReference type="NCBI Taxonomy" id="1207438"/>
    <lineage>
        <taxon>Viruses</taxon>
        <taxon>Viruses incertae sedis</taxon>
        <taxon>Naldaviricetes</taxon>
        <taxon>Lefavirales</taxon>
        <taxon>Baculoviridae</taxon>
        <taxon>Alphabaculovirus</taxon>
        <taxon>Alphabaculovirus chrincludentis</taxon>
        <taxon>Alphabaculovirus alterchrincludentis</taxon>
    </lineage>
</organism>
<feature type="compositionally biased region" description="Basic and acidic residues" evidence="1">
    <location>
        <begin position="308"/>
        <end position="317"/>
    </location>
</feature>
<evidence type="ECO:0000313" key="3">
    <source>
        <dbReference type="Proteomes" id="UP001162233"/>
    </source>
</evidence>
<name>A0A5B8YS68_9ABAC</name>
<dbReference type="Proteomes" id="UP001162233">
    <property type="component" value="Segment"/>
</dbReference>
<protein>
    <submittedName>
        <fullName evidence="2">PP31/39K</fullName>
    </submittedName>
</protein>